<evidence type="ECO:0000313" key="3">
    <source>
        <dbReference type="Proteomes" id="UP001307889"/>
    </source>
</evidence>
<dbReference type="InterPro" id="IPR015915">
    <property type="entry name" value="Kelch-typ_b-propeller"/>
</dbReference>
<dbReference type="PANTHER" id="PTHR46461">
    <property type="entry name" value="KELCH DOMAIN-CONTAINING PROTEIN 3"/>
    <property type="match status" value="1"/>
</dbReference>
<evidence type="ECO:0000313" key="2">
    <source>
        <dbReference type="EMBL" id="BES94383.1"/>
    </source>
</evidence>
<organism evidence="2 3">
    <name type="scientific">Nesidiocoris tenuis</name>
    <dbReference type="NCBI Taxonomy" id="355587"/>
    <lineage>
        <taxon>Eukaryota</taxon>
        <taxon>Metazoa</taxon>
        <taxon>Ecdysozoa</taxon>
        <taxon>Arthropoda</taxon>
        <taxon>Hexapoda</taxon>
        <taxon>Insecta</taxon>
        <taxon>Pterygota</taxon>
        <taxon>Neoptera</taxon>
        <taxon>Paraneoptera</taxon>
        <taxon>Hemiptera</taxon>
        <taxon>Heteroptera</taxon>
        <taxon>Panheteroptera</taxon>
        <taxon>Cimicomorpha</taxon>
        <taxon>Miridae</taxon>
        <taxon>Dicyphina</taxon>
        <taxon>Nesidiocoris</taxon>
    </lineage>
</organism>
<protein>
    <submittedName>
        <fullName evidence="2">Kelch domain-containing protein</fullName>
    </submittedName>
</protein>
<dbReference type="PANTHER" id="PTHR46461:SF1">
    <property type="entry name" value="KELCH DOMAIN-CONTAINING PROTEIN 3"/>
    <property type="match status" value="1"/>
</dbReference>
<gene>
    <name evidence="2" type="ORF">NTJ_07192</name>
</gene>
<dbReference type="Pfam" id="PF24681">
    <property type="entry name" value="Kelch_KLHDC2_KLHL20_DRC7"/>
    <property type="match status" value="1"/>
</dbReference>
<dbReference type="InterPro" id="IPR006652">
    <property type="entry name" value="Kelch_1"/>
</dbReference>
<evidence type="ECO:0000256" key="1">
    <source>
        <dbReference type="ARBA" id="ARBA00022441"/>
    </source>
</evidence>
<proteinExistence type="predicted"/>
<dbReference type="SUPFAM" id="SSF117281">
    <property type="entry name" value="Kelch motif"/>
    <property type="match status" value="1"/>
</dbReference>
<dbReference type="Proteomes" id="UP001307889">
    <property type="component" value="Chromosome 5"/>
</dbReference>
<keyword evidence="3" id="KW-1185">Reference proteome</keyword>
<sequence>MHWIAHIPGSDNLGPRRVNHAAAAVGENIYTFGGYCTGTQINYQSKGPIDVYVMNSNLLIWKEIPRPRPNSAQYGKAPFQRYGHTAVAYGKNIFIWGGRNDTYACNQLFVFDTETWSWSQPQVSGVIPCSRDGHSACVIGNTMYIFGGYEEEFERYSQDVYALNLDTYCWNYIVTQGQLPDCRDFHTSTAIGNRIYIFGGRSDPHNLDMDFYPNDIVYLDVDTRKWYWPVVSGPTPIGRRSHSAFLYNEKMYIFGGFNGHTKEHFNDLFCFCPKTHTWSKVDTTGEKPCRRRRQVCIVIGDQMFLFCGTSPNPSQEVVRNERDYQDNNALIDHDDLHVLDFRPSLRMLSMLCVLNENMIPSDRRQLPDDIM</sequence>
<dbReference type="Gene3D" id="2.120.10.80">
    <property type="entry name" value="Kelch-type beta propeller"/>
    <property type="match status" value="2"/>
</dbReference>
<dbReference type="EMBL" id="AP028913">
    <property type="protein sequence ID" value="BES94383.1"/>
    <property type="molecule type" value="Genomic_DNA"/>
</dbReference>
<accession>A0ABN7AQQ9</accession>
<dbReference type="SMART" id="SM00612">
    <property type="entry name" value="Kelch"/>
    <property type="match status" value="2"/>
</dbReference>
<dbReference type="InterPro" id="IPR052637">
    <property type="entry name" value="KLHDC3-like"/>
</dbReference>
<keyword evidence="1" id="KW-0880">Kelch repeat</keyword>
<name>A0ABN7AQQ9_9HEMI</name>
<reference evidence="2 3" key="1">
    <citation type="submission" date="2023-09" db="EMBL/GenBank/DDBJ databases">
        <title>Nesidiocoris tenuis whole genome shotgun sequence.</title>
        <authorList>
            <person name="Shibata T."/>
            <person name="Shimoda M."/>
            <person name="Kobayashi T."/>
            <person name="Uehara T."/>
        </authorList>
    </citation>
    <scope>NUCLEOTIDE SEQUENCE [LARGE SCALE GENOMIC DNA]</scope>
    <source>
        <strain evidence="2 3">Japan</strain>
    </source>
</reference>